<dbReference type="Gene3D" id="4.10.60.10">
    <property type="entry name" value="Zinc finger, CCHC-type"/>
    <property type="match status" value="2"/>
</dbReference>
<dbReference type="PANTHER" id="PTHR46242:SF1">
    <property type="entry name" value="ZINC FINGER CCHC DOMAIN-CONTAINING PROTEIN 9"/>
    <property type="match status" value="1"/>
</dbReference>
<name>A0ABQ0LQ68_MYCCL</name>
<feature type="domain" description="CCHC-type" evidence="4">
    <location>
        <begin position="147"/>
        <end position="162"/>
    </location>
</feature>
<dbReference type="SUPFAM" id="SSF57756">
    <property type="entry name" value="Retrovirus zinc finger-like domains"/>
    <property type="match status" value="2"/>
</dbReference>
<dbReference type="InterPro" id="IPR001878">
    <property type="entry name" value="Znf_CCHC"/>
</dbReference>
<feature type="compositionally biased region" description="Basic and acidic residues" evidence="3">
    <location>
        <begin position="70"/>
        <end position="81"/>
    </location>
</feature>
<organism evidence="5 6">
    <name type="scientific">Mycena chlorophos</name>
    <name type="common">Agaric fungus</name>
    <name type="synonym">Agaricus chlorophos</name>
    <dbReference type="NCBI Taxonomy" id="658473"/>
    <lineage>
        <taxon>Eukaryota</taxon>
        <taxon>Fungi</taxon>
        <taxon>Dikarya</taxon>
        <taxon>Basidiomycota</taxon>
        <taxon>Agaricomycotina</taxon>
        <taxon>Agaricomycetes</taxon>
        <taxon>Agaricomycetidae</taxon>
        <taxon>Agaricales</taxon>
        <taxon>Marasmiineae</taxon>
        <taxon>Mycenaceae</taxon>
        <taxon>Mycena</taxon>
    </lineage>
</organism>
<dbReference type="Pfam" id="PF00098">
    <property type="entry name" value="zf-CCHC"/>
    <property type="match status" value="1"/>
</dbReference>
<sequence length="266" mass="29448">MEVVKKLARQQAAEVCRIKILLALVSHRTAFAGRKLVATMTRTASTKRTHLQAGFDHPQQQPHKKKVKHADKSRNKLASEQRRLRRIDEKKTNTVCFACRETGHSASNCPNSTSRTGICYNCGSAKHSLSRCKKPRKPDGSLPFASCFVCSSKGHLAGNCPDNSAKGVYPNGGCCKLCSEKTHLAKDCPLRQQDSIKDATVFGTGREAGADEDDFHILKRNRNEVERDERGEERRRRAADVRTGALSGVVKAFGQTPAKPKKVVYF</sequence>
<dbReference type="PANTHER" id="PTHR46242">
    <property type="entry name" value="ZINC FINGER CCHC DOMAIN-CONTAINING PROTEIN 9 ZCCHC9"/>
    <property type="match status" value="1"/>
</dbReference>
<dbReference type="InterPro" id="IPR036875">
    <property type="entry name" value="Znf_CCHC_sf"/>
</dbReference>
<keyword evidence="2" id="KW-0863">Zinc-finger</keyword>
<reference evidence="5" key="1">
    <citation type="submission" date="2014-09" db="EMBL/GenBank/DDBJ databases">
        <title>Genome sequence of the luminous mushroom Mycena chlorophos for searching fungal bioluminescence genes.</title>
        <authorList>
            <person name="Tanaka Y."/>
            <person name="Kasuga D."/>
            <person name="Oba Y."/>
            <person name="Hase S."/>
            <person name="Sato K."/>
            <person name="Oba Y."/>
            <person name="Sakakibara Y."/>
        </authorList>
    </citation>
    <scope>NUCLEOTIDE SEQUENCE</scope>
</reference>
<dbReference type="EMBL" id="DF848219">
    <property type="protein sequence ID" value="GAT53220.1"/>
    <property type="molecule type" value="Genomic_DNA"/>
</dbReference>
<protein>
    <recommendedName>
        <fullName evidence="4">CCHC-type domain-containing protein</fullName>
    </recommendedName>
</protein>
<dbReference type="InterPro" id="IPR042246">
    <property type="entry name" value="ZCCHC9"/>
</dbReference>
<evidence type="ECO:0000313" key="5">
    <source>
        <dbReference type="EMBL" id="GAT53220.1"/>
    </source>
</evidence>
<feature type="domain" description="CCHC-type" evidence="4">
    <location>
        <begin position="96"/>
        <end position="111"/>
    </location>
</feature>
<dbReference type="PROSITE" id="PS50158">
    <property type="entry name" value="ZF_CCHC"/>
    <property type="match status" value="2"/>
</dbReference>
<feature type="region of interest" description="Disordered" evidence="3">
    <location>
        <begin position="52"/>
        <end position="81"/>
    </location>
</feature>
<evidence type="ECO:0000256" key="2">
    <source>
        <dbReference type="PROSITE-ProRule" id="PRU00047"/>
    </source>
</evidence>
<gene>
    <name evidence="5" type="ORF">MCHLO_10202</name>
</gene>
<dbReference type="Proteomes" id="UP000815677">
    <property type="component" value="Unassembled WGS sequence"/>
</dbReference>
<evidence type="ECO:0000313" key="6">
    <source>
        <dbReference type="Proteomes" id="UP000815677"/>
    </source>
</evidence>
<evidence type="ECO:0000256" key="3">
    <source>
        <dbReference type="SAM" id="MobiDB-lite"/>
    </source>
</evidence>
<keyword evidence="2" id="KW-0862">Zinc</keyword>
<keyword evidence="6" id="KW-1185">Reference proteome</keyword>
<evidence type="ECO:0000259" key="4">
    <source>
        <dbReference type="PROSITE" id="PS50158"/>
    </source>
</evidence>
<keyword evidence="2" id="KW-0479">Metal-binding</keyword>
<accession>A0ABQ0LQ68</accession>
<proteinExistence type="predicted"/>
<keyword evidence="1" id="KW-0507">mRNA processing</keyword>
<dbReference type="SMART" id="SM00343">
    <property type="entry name" value="ZnF_C2HC"/>
    <property type="match status" value="4"/>
</dbReference>
<evidence type="ECO:0000256" key="1">
    <source>
        <dbReference type="ARBA" id="ARBA00022664"/>
    </source>
</evidence>